<feature type="compositionally biased region" description="Basic and acidic residues" evidence="1">
    <location>
        <begin position="44"/>
        <end position="54"/>
    </location>
</feature>
<protein>
    <recommendedName>
        <fullName evidence="4">Transposase</fullName>
    </recommendedName>
</protein>
<evidence type="ECO:0000313" key="2">
    <source>
        <dbReference type="EMBL" id="MFC7010349.1"/>
    </source>
</evidence>
<evidence type="ECO:0000313" key="3">
    <source>
        <dbReference type="Proteomes" id="UP001596409"/>
    </source>
</evidence>
<gene>
    <name evidence="2" type="ORF">ACFQMH_01205</name>
</gene>
<comment type="caution">
    <text evidence="2">The sequence shown here is derived from an EMBL/GenBank/DDBJ whole genome shotgun (WGS) entry which is preliminary data.</text>
</comment>
<accession>A0ABW2DRJ3</accession>
<dbReference type="RefSeq" id="WP_189870584.1">
    <property type="nucleotide sequence ID" value="NZ_BMWA01000007.1"/>
</dbReference>
<keyword evidence="3" id="KW-1185">Reference proteome</keyword>
<proteinExistence type="predicted"/>
<organism evidence="2 3">
    <name type="scientific">Streptomyces viridiviolaceus</name>
    <dbReference type="NCBI Taxonomy" id="68282"/>
    <lineage>
        <taxon>Bacteria</taxon>
        <taxon>Bacillati</taxon>
        <taxon>Actinomycetota</taxon>
        <taxon>Actinomycetes</taxon>
        <taxon>Kitasatosporales</taxon>
        <taxon>Streptomycetaceae</taxon>
        <taxon>Streptomyces</taxon>
    </lineage>
</organism>
<dbReference type="EMBL" id="JBHSYM010000003">
    <property type="protein sequence ID" value="MFC7010349.1"/>
    <property type="molecule type" value="Genomic_DNA"/>
</dbReference>
<evidence type="ECO:0008006" key="4">
    <source>
        <dbReference type="Google" id="ProtNLM"/>
    </source>
</evidence>
<evidence type="ECO:0000256" key="1">
    <source>
        <dbReference type="SAM" id="MobiDB-lite"/>
    </source>
</evidence>
<dbReference type="Proteomes" id="UP001596409">
    <property type="component" value="Unassembled WGS sequence"/>
</dbReference>
<name>A0ABW2DRJ3_9ACTN</name>
<sequence length="62" mass="6455">MSTLFDEQIVCALAVAMPDTSHEGLKTVVALFDAAEQGATHTTSRRDAHLEEGGGKGGGGRR</sequence>
<feature type="region of interest" description="Disordered" evidence="1">
    <location>
        <begin position="37"/>
        <end position="62"/>
    </location>
</feature>
<reference evidence="3" key="1">
    <citation type="journal article" date="2019" name="Int. J. Syst. Evol. Microbiol.">
        <title>The Global Catalogue of Microorganisms (GCM) 10K type strain sequencing project: providing services to taxonomists for standard genome sequencing and annotation.</title>
        <authorList>
            <consortium name="The Broad Institute Genomics Platform"/>
            <consortium name="The Broad Institute Genome Sequencing Center for Infectious Disease"/>
            <person name="Wu L."/>
            <person name="Ma J."/>
        </authorList>
    </citation>
    <scope>NUCLEOTIDE SEQUENCE [LARGE SCALE GENOMIC DNA]</scope>
    <source>
        <strain evidence="3">JCM 4855</strain>
    </source>
</reference>